<dbReference type="HAMAP" id="MF_00676">
    <property type="entry name" value="UPF0260"/>
    <property type="match status" value="1"/>
</dbReference>
<dbReference type="AlphaFoldDB" id="D5BRK2"/>
<dbReference type="PANTHER" id="PTHR37421">
    <property type="entry name" value="UPF0260 PROTEIN YCGN"/>
    <property type="match status" value="1"/>
</dbReference>
<dbReference type="InterPro" id="IPR005358">
    <property type="entry name" value="Puta_zinc/iron-chelating_dom"/>
</dbReference>
<dbReference type="NCBIfam" id="NF003507">
    <property type="entry name" value="PRK05170.2-5"/>
    <property type="match status" value="1"/>
</dbReference>
<dbReference type="eggNOG" id="COG2983">
    <property type="taxonomic scope" value="Bacteria"/>
</dbReference>
<reference evidence="2 3" key="1">
    <citation type="journal article" date="2010" name="J. Bacteriol.">
        <title>Complete genome sequence of "Candidatus Puniceispirillum marinum" IMCC1322, a representative of the SAR116 clade in the Alphaproteobacteria.</title>
        <authorList>
            <person name="Oh H.M."/>
            <person name="Kwon K.K."/>
            <person name="Kang I."/>
            <person name="Kang S.G."/>
            <person name="Lee J.H."/>
            <person name="Kim S.J."/>
            <person name="Cho J.C."/>
        </authorList>
    </citation>
    <scope>NUCLEOTIDE SEQUENCE [LARGE SCALE GENOMIC DNA]</scope>
    <source>
        <strain evidence="2 3">IMCC1322</strain>
    </source>
</reference>
<dbReference type="PANTHER" id="PTHR37421:SF1">
    <property type="entry name" value="UPF0260 PROTEIN YCGN"/>
    <property type="match status" value="1"/>
</dbReference>
<comment type="similarity">
    <text evidence="1">Belongs to the UPF0260 family.</text>
</comment>
<dbReference type="Pfam" id="PF03692">
    <property type="entry name" value="CxxCxxCC"/>
    <property type="match status" value="1"/>
</dbReference>
<evidence type="ECO:0000313" key="3">
    <source>
        <dbReference type="Proteomes" id="UP000007460"/>
    </source>
</evidence>
<dbReference type="HOGENOM" id="CLU_109769_0_1_5"/>
<dbReference type="InterPro" id="IPR008228">
    <property type="entry name" value="UCP006173"/>
</dbReference>
<dbReference type="KEGG" id="apb:SAR116_0656"/>
<dbReference type="STRING" id="488538.SAR116_0656"/>
<dbReference type="Proteomes" id="UP000007460">
    <property type="component" value="Chromosome"/>
</dbReference>
<sequence>MQDASFWKQKQLNEMSTQEWESLCDGCGKCCVLKLEDIDTGDVYYTDVGCKLLNCETCACKDYGNRKQIVPDCVILTPDNLADLKWMPKTCAYRLVHEHQDLPAWHPLVSGDKNSTRTSGNAVAGRIFTEKDVPESELPNHITEW</sequence>
<evidence type="ECO:0000313" key="2">
    <source>
        <dbReference type="EMBL" id="ADE38899.1"/>
    </source>
</evidence>
<dbReference type="NCBIfam" id="NF003501">
    <property type="entry name" value="PRK05170.1-5"/>
    <property type="match status" value="1"/>
</dbReference>
<protein>
    <recommendedName>
        <fullName evidence="1">UPF0260 protein SAR116_0656</fullName>
    </recommendedName>
</protein>
<dbReference type="GO" id="GO:0016787">
    <property type="term" value="F:hydrolase activity"/>
    <property type="evidence" value="ECO:0007669"/>
    <property type="project" value="UniProtKB-KW"/>
</dbReference>
<keyword evidence="3" id="KW-1185">Reference proteome</keyword>
<name>D5BRK2_PUNMI</name>
<dbReference type="EMBL" id="CP001751">
    <property type="protein sequence ID" value="ADE38899.1"/>
    <property type="molecule type" value="Genomic_DNA"/>
</dbReference>
<proteinExistence type="inferred from homology"/>
<dbReference type="OrthoDB" id="9786855at2"/>
<organism evidence="2 3">
    <name type="scientific">Puniceispirillum marinum (strain IMCC1322)</name>
    <dbReference type="NCBI Taxonomy" id="488538"/>
    <lineage>
        <taxon>Bacteria</taxon>
        <taxon>Pseudomonadati</taxon>
        <taxon>Pseudomonadota</taxon>
        <taxon>Alphaproteobacteria</taxon>
        <taxon>Candidatus Puniceispirillales</taxon>
        <taxon>Candidatus Puniceispirillaceae</taxon>
        <taxon>Candidatus Puniceispirillum</taxon>
    </lineage>
</organism>
<dbReference type="PIRSF" id="PIRSF006173">
    <property type="entry name" value="UCP006173"/>
    <property type="match status" value="1"/>
</dbReference>
<accession>D5BRK2</accession>
<gene>
    <name evidence="2" type="ordered locus">SAR116_0656</name>
</gene>
<keyword evidence="2" id="KW-0378">Hydrolase</keyword>
<evidence type="ECO:0000256" key="1">
    <source>
        <dbReference type="HAMAP-Rule" id="MF_00676"/>
    </source>
</evidence>